<keyword evidence="2" id="KW-0342">GTP-binding</keyword>
<sequence length="198" mass="21815">MSIKAVFLGGIGVGKSSIIRRFSEGNIDNFHRATVSAAFVQKDIEFEGKKFEFGIWDTAGAEQFRAITPIYFRSANIAFIVADASDSVSDADAEWWAREVMSKADEGVVIIFVMNKMDLIQDDQKSVETRAQKLSANYGEHYCLTSALQGTGITELFAFAFNLIPDAIRKAGSDPVRHVDIEKPNEDGNETKKNGCSC</sequence>
<dbReference type="AlphaFoldDB" id="A0A1J4L2G7"/>
<dbReference type="InterPro" id="IPR027417">
    <property type="entry name" value="P-loop_NTPase"/>
</dbReference>
<dbReference type="EMBL" id="MLAK01000001">
    <property type="protein sequence ID" value="OHT17610.1"/>
    <property type="molecule type" value="Genomic_DNA"/>
</dbReference>
<comment type="caution">
    <text evidence="3">The sequence shown here is derived from an EMBL/GenBank/DDBJ whole genome shotgun (WGS) entry which is preliminary data.</text>
</comment>
<dbReference type="GO" id="GO:0003924">
    <property type="term" value="F:GTPase activity"/>
    <property type="evidence" value="ECO:0007669"/>
    <property type="project" value="InterPro"/>
</dbReference>
<dbReference type="SMART" id="SM00175">
    <property type="entry name" value="RAB"/>
    <property type="match status" value="1"/>
</dbReference>
<reference evidence="3" key="1">
    <citation type="submission" date="2016-10" db="EMBL/GenBank/DDBJ databases">
        <authorList>
            <person name="Benchimol M."/>
            <person name="Almeida L.G."/>
            <person name="Vasconcelos A.T."/>
            <person name="Perreira-Neves A."/>
            <person name="Rosa I.A."/>
            <person name="Tasca T."/>
            <person name="Bogo M.R."/>
            <person name="de Souza W."/>
        </authorList>
    </citation>
    <scope>NUCLEOTIDE SEQUENCE [LARGE SCALE GENOMIC DNA]</scope>
    <source>
        <strain evidence="3">K</strain>
    </source>
</reference>
<dbReference type="SMART" id="SM00173">
    <property type="entry name" value="RAS"/>
    <property type="match status" value="1"/>
</dbReference>
<dbReference type="NCBIfam" id="TIGR00231">
    <property type="entry name" value="small_GTP"/>
    <property type="match status" value="1"/>
</dbReference>
<evidence type="ECO:0000313" key="4">
    <source>
        <dbReference type="Proteomes" id="UP000179807"/>
    </source>
</evidence>
<proteinExistence type="predicted"/>
<dbReference type="SMART" id="SM00174">
    <property type="entry name" value="RHO"/>
    <property type="match status" value="1"/>
</dbReference>
<dbReference type="InterPro" id="IPR050227">
    <property type="entry name" value="Rab"/>
</dbReference>
<dbReference type="FunFam" id="3.40.50.300:FF:001447">
    <property type="entry name" value="Ras-related protein Rab-1B"/>
    <property type="match status" value="1"/>
</dbReference>
<accession>A0A1J4L2G7</accession>
<organism evidence="3 4">
    <name type="scientific">Tritrichomonas foetus</name>
    <dbReference type="NCBI Taxonomy" id="1144522"/>
    <lineage>
        <taxon>Eukaryota</taxon>
        <taxon>Metamonada</taxon>
        <taxon>Parabasalia</taxon>
        <taxon>Tritrichomonadida</taxon>
        <taxon>Tritrichomonadidae</taxon>
        <taxon>Tritrichomonas</taxon>
    </lineage>
</organism>
<dbReference type="GeneID" id="94824469"/>
<dbReference type="GO" id="GO:0005525">
    <property type="term" value="F:GTP binding"/>
    <property type="evidence" value="ECO:0007669"/>
    <property type="project" value="UniProtKB-KW"/>
</dbReference>
<gene>
    <name evidence="3" type="ORF">TRFO_00868</name>
</gene>
<dbReference type="Pfam" id="PF00071">
    <property type="entry name" value="Ras"/>
    <property type="match status" value="1"/>
</dbReference>
<evidence type="ECO:0000313" key="3">
    <source>
        <dbReference type="EMBL" id="OHT17610.1"/>
    </source>
</evidence>
<dbReference type="InterPro" id="IPR001806">
    <property type="entry name" value="Small_GTPase"/>
</dbReference>
<keyword evidence="4" id="KW-1185">Reference proteome</keyword>
<dbReference type="PANTHER" id="PTHR47977">
    <property type="entry name" value="RAS-RELATED PROTEIN RAB"/>
    <property type="match status" value="1"/>
</dbReference>
<evidence type="ECO:0000256" key="2">
    <source>
        <dbReference type="ARBA" id="ARBA00023134"/>
    </source>
</evidence>
<name>A0A1J4L2G7_9EUKA</name>
<dbReference type="InterPro" id="IPR005225">
    <property type="entry name" value="Small_GTP-bd"/>
</dbReference>
<dbReference type="SUPFAM" id="SSF52540">
    <property type="entry name" value="P-loop containing nucleoside triphosphate hydrolases"/>
    <property type="match status" value="1"/>
</dbReference>
<dbReference type="CDD" id="cd00154">
    <property type="entry name" value="Rab"/>
    <property type="match status" value="1"/>
</dbReference>
<dbReference type="PROSITE" id="PS51419">
    <property type="entry name" value="RAB"/>
    <property type="match status" value="1"/>
</dbReference>
<dbReference type="Gene3D" id="3.40.50.300">
    <property type="entry name" value="P-loop containing nucleotide triphosphate hydrolases"/>
    <property type="match status" value="1"/>
</dbReference>
<evidence type="ECO:0000256" key="1">
    <source>
        <dbReference type="ARBA" id="ARBA00022741"/>
    </source>
</evidence>
<dbReference type="VEuPathDB" id="TrichDB:TRFO_00868"/>
<protein>
    <submittedName>
        <fullName evidence="3">Ras-related protein RABH1a</fullName>
    </submittedName>
</protein>
<dbReference type="Proteomes" id="UP000179807">
    <property type="component" value="Unassembled WGS sequence"/>
</dbReference>
<dbReference type="PRINTS" id="PR00449">
    <property type="entry name" value="RASTRNSFRMNG"/>
</dbReference>
<dbReference type="RefSeq" id="XP_068370746.1">
    <property type="nucleotide sequence ID" value="XM_068489765.1"/>
</dbReference>
<keyword evidence="1" id="KW-0547">Nucleotide-binding</keyword>